<comment type="subunit">
    <text evidence="9">Homodimer, forms a heterotetramer with a Cas1 homodimer.</text>
</comment>
<keyword evidence="8 9" id="KW-0051">Antiviral defense</keyword>
<comment type="function">
    <text evidence="9">CRISPR (clustered regularly interspaced short palindromic repeat), is an adaptive immune system that provides protection against mobile genetic elements (viruses, transposable elements and conjugative plasmids). CRISPR clusters contain sequences complementary to antecedent mobile elements and target invading nucleic acids. CRISPR clusters are transcribed and processed into CRISPR RNA (crRNA). Functions as a ssRNA-specific endoribonuclease. Involved in the integration of spacer DNA into the CRISPR cassette.</text>
</comment>
<evidence type="ECO:0000313" key="11">
    <source>
        <dbReference type="EMBL" id="BAV59408.1"/>
    </source>
</evidence>
<name>A0A1C9ZYP5_9BACT</name>
<evidence type="ECO:0000256" key="2">
    <source>
        <dbReference type="ARBA" id="ARBA00009959"/>
    </source>
</evidence>
<evidence type="ECO:0000256" key="8">
    <source>
        <dbReference type="ARBA" id="ARBA00023118"/>
    </source>
</evidence>
<organism evidence="11">
    <name type="scientific">Candidatus Endomicrobium sp. MdDo-005</name>
    <dbReference type="NCBI Taxonomy" id="1837115"/>
    <lineage>
        <taxon>Bacteria</taxon>
        <taxon>Pseudomonadati</taxon>
        <taxon>Elusimicrobiota</taxon>
        <taxon>Endomicrobiia</taxon>
        <taxon>Endomicrobiales</taxon>
        <taxon>Endomicrobiaceae</taxon>
        <taxon>Endomicrobium</taxon>
    </lineage>
</organism>
<comment type="cofactor">
    <cofactor evidence="1 9">
        <name>Mg(2+)</name>
        <dbReference type="ChEBI" id="CHEBI:18420"/>
    </cofactor>
</comment>
<dbReference type="GO" id="GO:0043571">
    <property type="term" value="P:maintenance of CRISPR repeat elements"/>
    <property type="evidence" value="ECO:0007669"/>
    <property type="project" value="UniProtKB-UniRule"/>
</dbReference>
<keyword evidence="4 9" id="KW-0479">Metal-binding</keyword>
<dbReference type="GO" id="GO:0051607">
    <property type="term" value="P:defense response to virus"/>
    <property type="evidence" value="ECO:0007669"/>
    <property type="project" value="UniProtKB-UniRule"/>
</dbReference>
<dbReference type="SUPFAM" id="SSF143430">
    <property type="entry name" value="TTP0101/SSO1404-like"/>
    <property type="match status" value="1"/>
</dbReference>
<sequence>MLVLISYDVSTVDSGGQKRLRNISKTCLDYGQRVQFSVFECEVDPTQWVFLKAKLLNIVDSEKDSIRFYMLGSNWKRKIEHYGCKKPADLHGTLII</sequence>
<dbReference type="PANTHER" id="PTHR34405:SF3">
    <property type="entry name" value="CRISPR-ASSOCIATED ENDORIBONUCLEASE CAS2 3"/>
    <property type="match status" value="1"/>
</dbReference>
<protein>
    <recommendedName>
        <fullName evidence="9">CRISPR-associated endoribonuclease Cas2</fullName>
        <ecNumber evidence="9">3.1.-.-</ecNumber>
    </recommendedName>
</protein>
<evidence type="ECO:0000256" key="1">
    <source>
        <dbReference type="ARBA" id="ARBA00001946"/>
    </source>
</evidence>
<dbReference type="GO" id="GO:0046872">
    <property type="term" value="F:metal ion binding"/>
    <property type="evidence" value="ECO:0007669"/>
    <property type="project" value="UniProtKB-UniRule"/>
</dbReference>
<evidence type="ECO:0000256" key="7">
    <source>
        <dbReference type="ARBA" id="ARBA00022842"/>
    </source>
</evidence>
<dbReference type="Pfam" id="PF09827">
    <property type="entry name" value="CRISPR_Cas2"/>
    <property type="match status" value="1"/>
</dbReference>
<dbReference type="Gene3D" id="3.30.70.240">
    <property type="match status" value="1"/>
</dbReference>
<keyword evidence="5 9" id="KW-0255">Endonuclease</keyword>
<dbReference type="HAMAP" id="MF_01471">
    <property type="entry name" value="Cas2"/>
    <property type="match status" value="1"/>
</dbReference>
<dbReference type="EMBL" id="LC153671">
    <property type="protein sequence ID" value="BAV59408.1"/>
    <property type="molecule type" value="Genomic_DNA"/>
</dbReference>
<feature type="binding site" evidence="9">
    <location>
        <position position="8"/>
    </location>
    <ligand>
        <name>Mg(2+)</name>
        <dbReference type="ChEBI" id="CHEBI:18420"/>
        <note>catalytic</note>
    </ligand>
</feature>
<keyword evidence="7 9" id="KW-0460">Magnesium</keyword>
<dbReference type="PIRSF" id="PIRSF032582">
    <property type="entry name" value="Cas2"/>
    <property type="match status" value="1"/>
</dbReference>
<dbReference type="GO" id="GO:0004521">
    <property type="term" value="F:RNA endonuclease activity"/>
    <property type="evidence" value="ECO:0007669"/>
    <property type="project" value="UniProtKB-UniRule"/>
</dbReference>
<evidence type="ECO:0000256" key="9">
    <source>
        <dbReference type="HAMAP-Rule" id="MF_01471"/>
    </source>
</evidence>
<dbReference type="InterPro" id="IPR021127">
    <property type="entry name" value="CRISPR_associated_Cas2"/>
</dbReference>
<dbReference type="NCBIfam" id="TIGR01573">
    <property type="entry name" value="cas2"/>
    <property type="match status" value="1"/>
</dbReference>
<evidence type="ECO:0000256" key="10">
    <source>
        <dbReference type="PIRNR" id="PIRNR032582"/>
    </source>
</evidence>
<keyword evidence="3 9" id="KW-0540">Nuclease</keyword>
<dbReference type="GO" id="GO:0016787">
    <property type="term" value="F:hydrolase activity"/>
    <property type="evidence" value="ECO:0007669"/>
    <property type="project" value="UniProtKB-KW"/>
</dbReference>
<accession>A0A1C9ZYP5</accession>
<comment type="similarity">
    <text evidence="2 9 10">Belongs to the CRISPR-associated endoribonuclease Cas2 protein family.</text>
</comment>
<dbReference type="PANTHER" id="PTHR34405">
    <property type="entry name" value="CRISPR-ASSOCIATED ENDORIBONUCLEASE CAS2"/>
    <property type="match status" value="1"/>
</dbReference>
<dbReference type="EC" id="3.1.-.-" evidence="9"/>
<dbReference type="CDD" id="cd09725">
    <property type="entry name" value="Cas2_I_II_III"/>
    <property type="match status" value="1"/>
</dbReference>
<evidence type="ECO:0000256" key="3">
    <source>
        <dbReference type="ARBA" id="ARBA00022722"/>
    </source>
</evidence>
<keyword evidence="6 9" id="KW-0378">Hydrolase</keyword>
<gene>
    <name evidence="9" type="primary">cas2</name>
</gene>
<evidence type="ECO:0000256" key="4">
    <source>
        <dbReference type="ARBA" id="ARBA00022723"/>
    </source>
</evidence>
<reference evidence="11" key="1">
    <citation type="journal article" date="2016" name="Genome Biol. Evol.">
        <title>Comparison of intracellular "Ca. Endomicrobium trichonymphae" genomovars illuminates the requirement and decay of defense systems against foreign DNA.</title>
        <authorList>
            <person name="Izawa K."/>
            <person name="Kuwahara H."/>
            <person name="Kihara K."/>
            <person name="Yuki M."/>
            <person name="Lo N."/>
            <person name="Ito T."/>
            <person name="Ohkuma M."/>
            <person name="Hongoh Y."/>
        </authorList>
    </citation>
    <scope>NUCLEOTIDE SEQUENCE</scope>
    <source>
        <strain evidence="11">MdDo-005</strain>
    </source>
</reference>
<dbReference type="AlphaFoldDB" id="A0A1C9ZYP5"/>
<proteinExistence type="inferred from homology"/>
<dbReference type="InterPro" id="IPR019199">
    <property type="entry name" value="Virulence_VapD/CRISPR_Cas2"/>
</dbReference>
<evidence type="ECO:0000256" key="6">
    <source>
        <dbReference type="ARBA" id="ARBA00022801"/>
    </source>
</evidence>
<evidence type="ECO:0000256" key="5">
    <source>
        <dbReference type="ARBA" id="ARBA00022759"/>
    </source>
</evidence>